<dbReference type="AlphaFoldDB" id="I4ZAL8"/>
<proteinExistence type="predicted"/>
<sequence length="52" mass="6043">MEKHPLPLFYVYIAYLSHTKEEEISGFASFLQIKLPHSNLLCSYGYSFDNVT</sequence>
<evidence type="ECO:0000313" key="2">
    <source>
        <dbReference type="Proteomes" id="UP000002786"/>
    </source>
</evidence>
<organism evidence="1 2">
    <name type="scientific">Prevotella bivia DSM 20514</name>
    <dbReference type="NCBI Taxonomy" id="868129"/>
    <lineage>
        <taxon>Bacteria</taxon>
        <taxon>Pseudomonadati</taxon>
        <taxon>Bacteroidota</taxon>
        <taxon>Bacteroidia</taxon>
        <taxon>Bacteroidales</taxon>
        <taxon>Prevotellaceae</taxon>
        <taxon>Prevotella</taxon>
    </lineage>
</organism>
<protein>
    <submittedName>
        <fullName evidence="1">Uncharacterized protein</fullName>
    </submittedName>
</protein>
<evidence type="ECO:0000313" key="1">
    <source>
        <dbReference type="EMBL" id="EIM33260.1"/>
    </source>
</evidence>
<name>I4ZAL8_9BACT</name>
<dbReference type="HOGENOM" id="CLU_3083152_0_0_10"/>
<gene>
    <name evidence="1" type="ORF">PrebiDRAFT_1565</name>
</gene>
<dbReference type="EMBL" id="JH660660">
    <property type="protein sequence ID" value="EIM33260.1"/>
    <property type="molecule type" value="Genomic_DNA"/>
</dbReference>
<accession>I4ZAL8</accession>
<reference evidence="1 2" key="1">
    <citation type="submission" date="2012-02" db="EMBL/GenBank/DDBJ databases">
        <title>Improved High-Quality Draft genome of Prevotella bivia DSM 20514.</title>
        <authorList>
            <consortium name="US DOE Joint Genome Institute (JGI-PGF)"/>
            <person name="Lucas S."/>
            <person name="Copeland A."/>
            <person name="Lapidus A."/>
            <person name="Bruce D."/>
            <person name="Goodwin L."/>
            <person name="Pitluck S."/>
            <person name="Peters L."/>
            <person name="Mikhailova N."/>
            <person name="Munk A.C.C."/>
            <person name="Kyrpides N."/>
            <person name="Mavromatis K."/>
            <person name="Detter J.C."/>
            <person name="Han C."/>
            <person name="Land M."/>
            <person name="Hauser L."/>
            <person name="Markowitz V."/>
            <person name="Cheng J.-F."/>
            <person name="Hugenholtz P."/>
            <person name="Woyke T."/>
            <person name="Wu D."/>
            <person name="Gronow S."/>
            <person name="Wellnitz S."/>
            <person name="Brambilla E."/>
            <person name="Klenk H.-P."/>
            <person name="Eisen J.A."/>
        </authorList>
    </citation>
    <scope>NUCLEOTIDE SEQUENCE [LARGE SCALE GENOMIC DNA]</scope>
    <source>
        <strain evidence="1 2">DSM 20514</strain>
    </source>
</reference>
<keyword evidence="2" id="KW-1185">Reference proteome</keyword>
<dbReference type="Proteomes" id="UP000002786">
    <property type="component" value="Unassembled WGS sequence"/>
</dbReference>